<dbReference type="InterPro" id="IPR026856">
    <property type="entry name" value="Sialidase_fam"/>
</dbReference>
<evidence type="ECO:0000313" key="10">
    <source>
        <dbReference type="Proteomes" id="UP000585638"/>
    </source>
</evidence>
<dbReference type="GO" id="GO:0009313">
    <property type="term" value="P:oligosaccharide catabolic process"/>
    <property type="evidence" value="ECO:0007669"/>
    <property type="project" value="TreeGrafter"/>
</dbReference>
<dbReference type="SUPFAM" id="SSF49899">
    <property type="entry name" value="Concanavalin A-like lectins/glucanases"/>
    <property type="match status" value="3"/>
</dbReference>
<dbReference type="EC" id="3.2.1.18" evidence="3"/>
<dbReference type="SUPFAM" id="SSF50939">
    <property type="entry name" value="Sialidases"/>
    <property type="match status" value="1"/>
</dbReference>
<feature type="region of interest" description="Disordered" evidence="6">
    <location>
        <begin position="387"/>
        <end position="419"/>
    </location>
</feature>
<dbReference type="PANTHER" id="PTHR10628">
    <property type="entry name" value="SIALIDASE"/>
    <property type="match status" value="1"/>
</dbReference>
<organism evidence="9 10">
    <name type="scientific">Kutzneria kofuensis</name>
    <dbReference type="NCBI Taxonomy" id="103725"/>
    <lineage>
        <taxon>Bacteria</taxon>
        <taxon>Bacillati</taxon>
        <taxon>Actinomycetota</taxon>
        <taxon>Actinomycetes</taxon>
        <taxon>Pseudonocardiales</taxon>
        <taxon>Pseudonocardiaceae</taxon>
        <taxon>Kutzneria</taxon>
    </lineage>
</organism>
<evidence type="ECO:0000313" key="9">
    <source>
        <dbReference type="EMBL" id="MBB5897227.1"/>
    </source>
</evidence>
<keyword evidence="5" id="KW-1015">Disulfide bond</keyword>
<dbReference type="Gene3D" id="2.120.10.10">
    <property type="match status" value="1"/>
</dbReference>
<dbReference type="Pfam" id="PF13385">
    <property type="entry name" value="Laminin_G_3"/>
    <property type="match status" value="3"/>
</dbReference>
<evidence type="ECO:0000256" key="1">
    <source>
        <dbReference type="ARBA" id="ARBA00000427"/>
    </source>
</evidence>
<dbReference type="Gene3D" id="2.60.120.200">
    <property type="match status" value="3"/>
</dbReference>
<name>A0A7W9KR62_9PSEU</name>
<dbReference type="GO" id="GO:0006689">
    <property type="term" value="P:ganglioside catabolic process"/>
    <property type="evidence" value="ECO:0007669"/>
    <property type="project" value="TreeGrafter"/>
</dbReference>
<dbReference type="SMART" id="SM00560">
    <property type="entry name" value="LamGL"/>
    <property type="match status" value="1"/>
</dbReference>
<dbReference type="Proteomes" id="UP000585638">
    <property type="component" value="Unassembled WGS sequence"/>
</dbReference>
<dbReference type="GO" id="GO:0005737">
    <property type="term" value="C:cytoplasm"/>
    <property type="evidence" value="ECO:0007669"/>
    <property type="project" value="TreeGrafter"/>
</dbReference>
<keyword evidence="4 7" id="KW-0732">Signal</keyword>
<dbReference type="SMART" id="SM00282">
    <property type="entry name" value="LamG"/>
    <property type="match status" value="3"/>
</dbReference>
<feature type="chain" id="PRO_5038950974" description="exo-alpha-sialidase" evidence="7">
    <location>
        <begin position="21"/>
        <end position="1061"/>
    </location>
</feature>
<dbReference type="CDD" id="cd15482">
    <property type="entry name" value="Sialidase_non-viral"/>
    <property type="match status" value="1"/>
</dbReference>
<dbReference type="PROSITE" id="PS50025">
    <property type="entry name" value="LAM_G_DOMAIN"/>
    <property type="match status" value="1"/>
</dbReference>
<evidence type="ECO:0000256" key="6">
    <source>
        <dbReference type="SAM" id="MobiDB-lite"/>
    </source>
</evidence>
<comment type="similarity">
    <text evidence="2">Belongs to the glycosyl hydrolase 33 family.</text>
</comment>
<comment type="caution">
    <text evidence="9">The sequence shown here is derived from an EMBL/GenBank/DDBJ whole genome shotgun (WGS) entry which is preliminary data.</text>
</comment>
<dbReference type="InterPro" id="IPR011040">
    <property type="entry name" value="Sialidase"/>
</dbReference>
<proteinExistence type="inferred from homology"/>
<dbReference type="InterPro" id="IPR006558">
    <property type="entry name" value="LamG-like"/>
</dbReference>
<sequence>MVRGLVVALVLMLAVAPDAAASGVSASQSAVAGTEQVLFRAGTAGYGCFRIPALIRTTRGSLLAFAEGRKSPSCADRGDIDTVVRRSTDDGRTWGPVRVVLSGRQDDPFAAFTRGNPSPVVDETTGRIMLVSTSNEASVSGQRLPWAQHSDDDGLTWSAATQLPATFDGTNNGWFATGPGHGVQLRNGRLVVGAHQKPKSGVVNAGVLYSDDHGDSWQASQAPNSYVDGEVSPAEISVAELADGRLYAAGRNEITTGDHRVAAVSADGGTTFPVFATVPSLVTPNVQGAVLALRQTYKSMPGDTLIFAAPSDPTDRTHLQIRYSTNNGGSWATPAHGLITNDRSGYSDLAELADGEIGVLYEGGVSFSADEIRFNRFTPAEIGLPGTFVGDPSGQPSTAAAPTTPDSSPEANDAYPAGNATVDNGLVLDGAGDYADIPHSRSVDPGADDFAYDLTFRYTATSTSADQVLLWAYGVGAGVPQVWLRAQPGQDQLYAWVQGATGAQVALKDTSSAVAFGNNVTHHLTLARTGGQIKLTVDGAAATASGVTGSVSAGPVGLRLGAKLDSAAGDPFHGTIGDFHLNVGGRETAHLAFQVIDDATVPARGSVAMSDDLSAHCADANLLGGLGSLVAGRATGTTALQVSAAHPGAETPFVPGLDVGSGDFTITTWFKYSATASSPNQALVWAYGATAGQRSVWVRAQPSQDRLYAWVQTDTGEVSVALPDASGATAFGDNAWHALALTRIGGQVRLSVGTLSATASGLTGSVSAGKADVLGLRVGSKPDGTDVFTGAIDEARFYPRALTAAEAAGAYPAELPAIWWSFDSQNTQKHDVVRLADGPSTPDYSSHCGGAYVRGGATPGTGKAGSALTFDGVDDTVQIPYSAATNLGDQDFTITTWLRYTAGTADQVIFWAGGVGATQRGLWLRAQPSQDRLYAYLQTDAGIASVAAPDTVFRDGSWHHVALRRSGNQLSLIVDAATTNASGVAGSLTYGDTFTATGFQLGARPDGTGWLNGSLDEFRIFRKALSTAELDSVRQNNADLGNVTALRLPFDTVSATPHARM</sequence>
<dbReference type="InterPro" id="IPR001791">
    <property type="entry name" value="Laminin_G"/>
</dbReference>
<gene>
    <name evidence="9" type="ORF">BJ998_008486</name>
</gene>
<dbReference type="GO" id="GO:0016020">
    <property type="term" value="C:membrane"/>
    <property type="evidence" value="ECO:0007669"/>
    <property type="project" value="TreeGrafter"/>
</dbReference>
<keyword evidence="9" id="KW-0378">Hydrolase</keyword>
<dbReference type="AlphaFoldDB" id="A0A7W9KR62"/>
<comment type="catalytic activity">
    <reaction evidence="1">
        <text>Hydrolysis of alpha-(2-&gt;3)-, alpha-(2-&gt;6)-, alpha-(2-&gt;8)- glycosidic linkages of terminal sialic acid residues in oligosaccharides, glycoproteins, glycolipids, colominic acid and synthetic substrates.</text>
        <dbReference type="EC" id="3.2.1.18"/>
    </reaction>
</comment>
<evidence type="ECO:0000256" key="4">
    <source>
        <dbReference type="ARBA" id="ARBA00022729"/>
    </source>
</evidence>
<evidence type="ECO:0000259" key="8">
    <source>
        <dbReference type="PROSITE" id="PS50025"/>
    </source>
</evidence>
<protein>
    <recommendedName>
        <fullName evidence="3">exo-alpha-sialidase</fullName>
        <ecNumber evidence="3">3.2.1.18</ecNumber>
    </recommendedName>
</protein>
<accession>A0A7W9KR62</accession>
<dbReference type="Pfam" id="PF13088">
    <property type="entry name" value="BNR_2"/>
    <property type="match status" value="1"/>
</dbReference>
<dbReference type="InterPro" id="IPR013320">
    <property type="entry name" value="ConA-like_dom_sf"/>
</dbReference>
<dbReference type="PANTHER" id="PTHR10628:SF30">
    <property type="entry name" value="EXO-ALPHA-SIALIDASE"/>
    <property type="match status" value="1"/>
</dbReference>
<feature type="domain" description="Laminin G" evidence="8">
    <location>
        <begin position="857"/>
        <end position="1043"/>
    </location>
</feature>
<keyword evidence="10" id="KW-1185">Reference proteome</keyword>
<feature type="compositionally biased region" description="Polar residues" evidence="6">
    <location>
        <begin position="394"/>
        <end position="410"/>
    </location>
</feature>
<dbReference type="RefSeq" id="WP_246490006.1">
    <property type="nucleotide sequence ID" value="NZ_JACHIR010000002.1"/>
</dbReference>
<dbReference type="CDD" id="cd00110">
    <property type="entry name" value="LamG"/>
    <property type="match status" value="1"/>
</dbReference>
<feature type="signal peptide" evidence="7">
    <location>
        <begin position="1"/>
        <end position="20"/>
    </location>
</feature>
<reference evidence="9 10" key="1">
    <citation type="submission" date="2020-08" db="EMBL/GenBank/DDBJ databases">
        <title>Sequencing the genomes of 1000 actinobacteria strains.</title>
        <authorList>
            <person name="Klenk H.-P."/>
        </authorList>
    </citation>
    <scope>NUCLEOTIDE SEQUENCE [LARGE SCALE GENOMIC DNA]</scope>
    <source>
        <strain evidence="9 10">DSM 43851</strain>
    </source>
</reference>
<evidence type="ECO:0000256" key="2">
    <source>
        <dbReference type="ARBA" id="ARBA00009348"/>
    </source>
</evidence>
<dbReference type="InterPro" id="IPR036278">
    <property type="entry name" value="Sialidase_sf"/>
</dbReference>
<evidence type="ECO:0000256" key="5">
    <source>
        <dbReference type="ARBA" id="ARBA00023157"/>
    </source>
</evidence>
<dbReference type="EMBL" id="JACHIR010000002">
    <property type="protein sequence ID" value="MBB5897227.1"/>
    <property type="molecule type" value="Genomic_DNA"/>
</dbReference>
<evidence type="ECO:0000256" key="7">
    <source>
        <dbReference type="SAM" id="SignalP"/>
    </source>
</evidence>
<dbReference type="GO" id="GO:0004308">
    <property type="term" value="F:exo-alpha-sialidase activity"/>
    <property type="evidence" value="ECO:0007669"/>
    <property type="project" value="UniProtKB-EC"/>
</dbReference>
<evidence type="ECO:0000256" key="3">
    <source>
        <dbReference type="ARBA" id="ARBA00012733"/>
    </source>
</evidence>
<keyword evidence="9" id="KW-0326">Glycosidase</keyword>